<reference evidence="1" key="1">
    <citation type="submission" date="2023-07" db="EMBL/GenBank/DDBJ databases">
        <title>Biological control against Fusarium languescens, the causal agent of wilt in Jalapeno peppers, by a novel bacterial subspecies: Bacillus cabrialesii subsp. tritici TSO2.</title>
        <authorList>
            <person name="Montoya-Martinez A.C."/>
            <person name="Figueroa-Brambila K.M."/>
            <person name="Escalante-Beltran A."/>
            <person name="Lopez-Montoya N.D."/>
            <person name="Valenzuela-Ruiz V."/>
            <person name="Parra-Cota F.I."/>
            <person name="Estrada Alvarado M.I."/>
            <person name="De Los Santos Villalobos S."/>
        </authorList>
    </citation>
    <scope>NUCLEOTIDE SEQUENCE</scope>
    <source>
        <strain evidence="1">TSO2</strain>
    </source>
</reference>
<dbReference type="Proteomes" id="UP001177121">
    <property type="component" value="Unassembled WGS sequence"/>
</dbReference>
<organism evidence="1 2">
    <name type="scientific">Bacillus cabrialesii subsp. tritici</name>
    <dbReference type="NCBI Taxonomy" id="2944916"/>
    <lineage>
        <taxon>Bacteria</taxon>
        <taxon>Bacillati</taxon>
        <taxon>Bacillota</taxon>
        <taxon>Bacilli</taxon>
        <taxon>Bacillales</taxon>
        <taxon>Bacillaceae</taxon>
        <taxon>Bacillus</taxon>
        <taxon>Bacillus cabrialesii</taxon>
    </lineage>
</organism>
<protein>
    <recommendedName>
        <fullName evidence="3">Acyltransferase</fullName>
    </recommendedName>
</protein>
<dbReference type="EMBL" id="JAHBMK020000001">
    <property type="protein sequence ID" value="MDO8225807.1"/>
    <property type="molecule type" value="Genomic_DNA"/>
</dbReference>
<evidence type="ECO:0008006" key="3">
    <source>
        <dbReference type="Google" id="ProtNLM"/>
    </source>
</evidence>
<keyword evidence="2" id="KW-1185">Reference proteome</keyword>
<evidence type="ECO:0000313" key="1">
    <source>
        <dbReference type="EMBL" id="MDO8225807.1"/>
    </source>
</evidence>
<name>A0ABT9DMF8_9BACI</name>
<dbReference type="RefSeq" id="WP_213400496.1">
    <property type="nucleotide sequence ID" value="NZ_JAHBMK020000001.1"/>
</dbReference>
<comment type="caution">
    <text evidence="1">The sequence shown here is derived from an EMBL/GenBank/DDBJ whole genome shotgun (WGS) entry which is preliminary data.</text>
</comment>
<evidence type="ECO:0000313" key="2">
    <source>
        <dbReference type="Proteomes" id="UP001177121"/>
    </source>
</evidence>
<accession>A0ABT9DMF8</accession>
<proteinExistence type="predicted"/>
<gene>
    <name evidence="1" type="ORF">KHP33_013245</name>
</gene>
<sequence length="59" mass="6897">MMKFWNFLFSERCPKCKKLLATTKSNAIHGTIIKACPNHHYQKEFHPALETFIESDQVS</sequence>